<sequence length="47" mass="5648">MLNINYIMPYHPQYHRPQIMSPSKKENSNEPKKSFQDILNQQMAKQT</sequence>
<feature type="compositionally biased region" description="Polar residues" evidence="1">
    <location>
        <begin position="37"/>
        <end position="47"/>
    </location>
</feature>
<dbReference type="Proteomes" id="UP000186666">
    <property type="component" value="Unassembled WGS sequence"/>
</dbReference>
<evidence type="ECO:0008006" key="4">
    <source>
        <dbReference type="Google" id="ProtNLM"/>
    </source>
</evidence>
<reference evidence="2 3" key="1">
    <citation type="submission" date="2017-01" db="EMBL/GenBank/DDBJ databases">
        <authorList>
            <person name="Varghese N."/>
            <person name="Submissions S."/>
        </authorList>
    </citation>
    <scope>NUCLEOTIDE SEQUENCE [LARGE SCALE GENOMIC DNA]</scope>
    <source>
        <strain evidence="2 3">ATCC 23464</strain>
    </source>
</reference>
<keyword evidence="3" id="KW-1185">Reference proteome</keyword>
<protein>
    <recommendedName>
        <fullName evidence="4">YpzG-like protein</fullName>
    </recommendedName>
</protein>
<organism evidence="2 3">
    <name type="scientific">Paenibacillus macquariensis</name>
    <dbReference type="NCBI Taxonomy" id="948756"/>
    <lineage>
        <taxon>Bacteria</taxon>
        <taxon>Bacillati</taxon>
        <taxon>Bacillota</taxon>
        <taxon>Bacilli</taxon>
        <taxon>Bacillales</taxon>
        <taxon>Paenibacillaceae</taxon>
        <taxon>Paenibacillus</taxon>
    </lineage>
</organism>
<proteinExistence type="predicted"/>
<gene>
    <name evidence="2" type="ORF">SAMN05421578_11933</name>
</gene>
<feature type="compositionally biased region" description="Basic and acidic residues" evidence="1">
    <location>
        <begin position="23"/>
        <end position="35"/>
    </location>
</feature>
<dbReference type="EMBL" id="FTNK01000019">
    <property type="protein sequence ID" value="SIR56701.1"/>
    <property type="molecule type" value="Genomic_DNA"/>
</dbReference>
<name>A0ABY1KBR4_9BACL</name>
<evidence type="ECO:0000313" key="3">
    <source>
        <dbReference type="Proteomes" id="UP000186666"/>
    </source>
</evidence>
<accession>A0ABY1KBR4</accession>
<comment type="caution">
    <text evidence="2">The sequence shown here is derived from an EMBL/GenBank/DDBJ whole genome shotgun (WGS) entry which is preliminary data.</text>
</comment>
<feature type="region of interest" description="Disordered" evidence="1">
    <location>
        <begin position="14"/>
        <end position="47"/>
    </location>
</feature>
<dbReference type="RefSeq" id="WP_169810344.1">
    <property type="nucleotide sequence ID" value="NZ_FTNK01000019.1"/>
</dbReference>
<evidence type="ECO:0000313" key="2">
    <source>
        <dbReference type="EMBL" id="SIR56701.1"/>
    </source>
</evidence>
<evidence type="ECO:0000256" key="1">
    <source>
        <dbReference type="SAM" id="MobiDB-lite"/>
    </source>
</evidence>